<keyword evidence="5" id="KW-0479">Metal-binding</keyword>
<protein>
    <recommendedName>
        <fullName evidence="8">Phosphoglycolate phosphatase</fullName>
    </recommendedName>
</protein>
<dbReference type="PANTHER" id="PTHR19288:SF93">
    <property type="entry name" value="FI11325P-RELATED"/>
    <property type="match status" value="1"/>
</dbReference>
<dbReference type="NCBIfam" id="TIGR01460">
    <property type="entry name" value="HAD-SF-IIA"/>
    <property type="match status" value="1"/>
</dbReference>
<comment type="cofactor">
    <cofactor evidence="5">
        <name>Mg(2+)</name>
        <dbReference type="ChEBI" id="CHEBI:18420"/>
    </cofactor>
    <text evidence="5">Divalent metal ions. Mg(2+) is the most effective.</text>
</comment>
<keyword evidence="7" id="KW-1185">Reference proteome</keyword>
<dbReference type="SUPFAM" id="SSF56784">
    <property type="entry name" value="HAD-like"/>
    <property type="match status" value="1"/>
</dbReference>
<dbReference type="GO" id="GO:0016787">
    <property type="term" value="F:hydrolase activity"/>
    <property type="evidence" value="ECO:0007669"/>
    <property type="project" value="UniProtKB-KW"/>
</dbReference>
<reference evidence="6 7" key="1">
    <citation type="submission" date="2024-08" db="EMBL/GenBank/DDBJ databases">
        <title>Gnathostoma spinigerum genome.</title>
        <authorList>
            <person name="Gonzalez-Bertolin B."/>
            <person name="Monzon S."/>
            <person name="Zaballos A."/>
            <person name="Jimenez P."/>
            <person name="Dekumyoy P."/>
            <person name="Varona S."/>
            <person name="Cuesta I."/>
            <person name="Sumanam S."/>
            <person name="Adisakwattana P."/>
            <person name="Gasser R.B."/>
            <person name="Hernandez-Gonzalez A."/>
            <person name="Young N.D."/>
            <person name="Perteguer M.J."/>
        </authorList>
    </citation>
    <scope>NUCLEOTIDE SEQUENCE [LARGE SCALE GENOMIC DNA]</scope>
    <source>
        <strain evidence="6">AL3</strain>
        <tissue evidence="6">Liver</tissue>
    </source>
</reference>
<evidence type="ECO:0000256" key="3">
    <source>
        <dbReference type="PIRSR" id="PIRSR000915-1"/>
    </source>
</evidence>
<dbReference type="Pfam" id="PF13344">
    <property type="entry name" value="Hydrolase_6"/>
    <property type="match status" value="1"/>
</dbReference>
<evidence type="ECO:0000256" key="5">
    <source>
        <dbReference type="PIRSR" id="PIRSR000915-3"/>
    </source>
</evidence>
<dbReference type="NCBIfam" id="TIGR01452">
    <property type="entry name" value="PGP_euk"/>
    <property type="match status" value="1"/>
</dbReference>
<dbReference type="InterPro" id="IPR036412">
    <property type="entry name" value="HAD-like_sf"/>
</dbReference>
<dbReference type="AlphaFoldDB" id="A0ABD6EWR3"/>
<evidence type="ECO:0000256" key="4">
    <source>
        <dbReference type="PIRSR" id="PIRSR000915-2"/>
    </source>
</evidence>
<dbReference type="PIRSF" id="PIRSF000915">
    <property type="entry name" value="PGP-type_phosphatase"/>
    <property type="match status" value="1"/>
</dbReference>
<comment type="similarity">
    <text evidence="2">Belongs to the HAD-like hydrolase superfamily.</text>
</comment>
<feature type="binding site" evidence="5">
    <location>
        <position position="239"/>
    </location>
    <ligand>
        <name>Mg(2+)</name>
        <dbReference type="ChEBI" id="CHEBI:18420"/>
    </ligand>
</feature>
<evidence type="ECO:0000313" key="6">
    <source>
        <dbReference type="EMBL" id="MFH4983562.1"/>
    </source>
</evidence>
<gene>
    <name evidence="6" type="ORF">AB6A40_010271</name>
</gene>
<feature type="binding site" evidence="4">
    <location>
        <begin position="51"/>
        <end position="53"/>
    </location>
    <ligand>
        <name>substrate</name>
    </ligand>
</feature>
<sequence length="299" mass="32792">MKNLTSDILKEFTAFLFDADGVLCLGDQPIPGASDFLKLLCDEGKEIFVVSNNSTKTVDSYAKKFHNLGFSMITTKNLITPAKVTASILSKTGSELPVYLIGSKGLQQELANFGVESFGVGSDPAENYTETDFITKVDVQQPVQAVVVSYDVHISYVKIMKAINYIHQPGVKFIATNEDATYPGPYKDVIVPGAGTNVVAVKVSAGKDPMVVGKPCRPMFDYVCNSFGINAKDMLMFGDRLDTDIKFGRDNGFETVLVGTGVHGLSDVKEYKEKNRFDLVPEYYVPSLKDCCDLCQRRP</sequence>
<keyword evidence="5" id="KW-0460">Magnesium</keyword>
<feature type="active site" description="Nucleophile" evidence="3">
    <location>
        <position position="18"/>
    </location>
</feature>
<dbReference type="EMBL" id="JBGFUD010012799">
    <property type="protein sequence ID" value="MFH4983562.1"/>
    <property type="molecule type" value="Genomic_DNA"/>
</dbReference>
<organism evidence="6 7">
    <name type="scientific">Gnathostoma spinigerum</name>
    <dbReference type="NCBI Taxonomy" id="75299"/>
    <lineage>
        <taxon>Eukaryota</taxon>
        <taxon>Metazoa</taxon>
        <taxon>Ecdysozoa</taxon>
        <taxon>Nematoda</taxon>
        <taxon>Chromadorea</taxon>
        <taxon>Rhabditida</taxon>
        <taxon>Spirurina</taxon>
        <taxon>Gnathostomatomorpha</taxon>
        <taxon>Gnathostomatoidea</taxon>
        <taxon>Gnathostomatidae</taxon>
        <taxon>Gnathostoma</taxon>
    </lineage>
</organism>
<evidence type="ECO:0008006" key="8">
    <source>
        <dbReference type="Google" id="ProtNLM"/>
    </source>
</evidence>
<evidence type="ECO:0000256" key="1">
    <source>
        <dbReference type="ARBA" id="ARBA00022801"/>
    </source>
</evidence>
<name>A0ABD6EWR3_9BILA</name>
<feature type="binding site" evidence="4">
    <location>
        <position position="214"/>
    </location>
    <ligand>
        <name>substrate</name>
    </ligand>
</feature>
<comment type="caution">
    <text evidence="6">The sequence shown here is derived from an EMBL/GenBank/DDBJ whole genome shotgun (WGS) entry which is preliminary data.</text>
</comment>
<proteinExistence type="inferred from homology"/>
<feature type="active site" description="Proton donor" evidence="3">
    <location>
        <position position="20"/>
    </location>
</feature>
<feature type="binding site" evidence="5">
    <location>
        <position position="20"/>
    </location>
    <ligand>
        <name>Mg(2+)</name>
        <dbReference type="ChEBI" id="CHEBI:18420"/>
    </ligand>
</feature>
<dbReference type="PANTHER" id="PTHR19288">
    <property type="entry name" value="4-NITROPHENYLPHOSPHATASE-RELATED"/>
    <property type="match status" value="1"/>
</dbReference>
<accession>A0ABD6EWR3</accession>
<evidence type="ECO:0000313" key="7">
    <source>
        <dbReference type="Proteomes" id="UP001608902"/>
    </source>
</evidence>
<evidence type="ECO:0000256" key="2">
    <source>
        <dbReference type="PIRNR" id="PIRNR000915"/>
    </source>
</evidence>
<feature type="binding site" evidence="5">
    <location>
        <position position="18"/>
    </location>
    <ligand>
        <name>Mg(2+)</name>
        <dbReference type="ChEBI" id="CHEBI:18420"/>
    </ligand>
</feature>
<dbReference type="InterPro" id="IPR006349">
    <property type="entry name" value="PGP_euk"/>
</dbReference>
<dbReference type="Proteomes" id="UP001608902">
    <property type="component" value="Unassembled WGS sequence"/>
</dbReference>
<keyword evidence="1 2" id="KW-0378">Hydrolase</keyword>
<dbReference type="InterPro" id="IPR023214">
    <property type="entry name" value="HAD_sf"/>
</dbReference>
<dbReference type="Pfam" id="PF13242">
    <property type="entry name" value="Hydrolase_like"/>
    <property type="match status" value="1"/>
</dbReference>
<dbReference type="InterPro" id="IPR006357">
    <property type="entry name" value="HAD-SF_hydro_IIA"/>
</dbReference>
<dbReference type="Gene3D" id="3.40.50.1000">
    <property type="entry name" value="HAD superfamily/HAD-like"/>
    <property type="match status" value="2"/>
</dbReference>